<gene>
    <name evidence="1" type="ORF">EV44_g6019</name>
</gene>
<dbReference type="STRING" id="52586.A0A0B1NZG8"/>
<dbReference type="AlphaFoldDB" id="A0A0B1NZG8"/>
<reference evidence="1 2" key="1">
    <citation type="journal article" date="2014" name="BMC Genomics">
        <title>Adaptive genomic structural variation in the grape powdery mildew pathogen, Erysiphe necator.</title>
        <authorList>
            <person name="Jones L."/>
            <person name="Riaz S."/>
            <person name="Morales-Cruz A."/>
            <person name="Amrine K.C."/>
            <person name="McGuire B."/>
            <person name="Gubler W.D."/>
            <person name="Walker M.A."/>
            <person name="Cantu D."/>
        </authorList>
    </citation>
    <scope>NUCLEOTIDE SEQUENCE [LARGE SCALE GENOMIC DNA]</scope>
    <source>
        <strain evidence="2">c</strain>
    </source>
</reference>
<accession>A0A0B1NZG8</accession>
<organism evidence="1 2">
    <name type="scientific">Uncinula necator</name>
    <name type="common">Grape powdery mildew</name>
    <dbReference type="NCBI Taxonomy" id="52586"/>
    <lineage>
        <taxon>Eukaryota</taxon>
        <taxon>Fungi</taxon>
        <taxon>Dikarya</taxon>
        <taxon>Ascomycota</taxon>
        <taxon>Pezizomycotina</taxon>
        <taxon>Leotiomycetes</taxon>
        <taxon>Erysiphales</taxon>
        <taxon>Erysiphaceae</taxon>
        <taxon>Erysiphe</taxon>
    </lineage>
</organism>
<proteinExistence type="predicted"/>
<name>A0A0B1NZG8_UNCNE</name>
<dbReference type="Proteomes" id="UP000030854">
    <property type="component" value="Unassembled WGS sequence"/>
</dbReference>
<evidence type="ECO:0000313" key="2">
    <source>
        <dbReference type="Proteomes" id="UP000030854"/>
    </source>
</evidence>
<comment type="caution">
    <text evidence="1">The sequence shown here is derived from an EMBL/GenBank/DDBJ whole genome shotgun (WGS) entry which is preliminary data.</text>
</comment>
<evidence type="ECO:0000313" key="1">
    <source>
        <dbReference type="EMBL" id="KHJ31348.1"/>
    </source>
</evidence>
<dbReference type="HOGENOM" id="CLU_858418_0_0_1"/>
<sequence length="324" mass="35492">MAQTDIAASIQTLQDMVNLVLVKTGNSLRHRKYSPKSQVSSCTGQSFNLPYAVENFHMALDDLETEILLSKAALSRDLESLKSNHKEPEKSSSLIIEQEMNEKKVAEDWKTDCSGSVNVNVGVETGAIKESPDNSGNNNFTLPTNLGTPNLGLEVSENLSTQISDSNLKSSNLDIDFLENTKIHDQKKVQNKVLDSSAIVTTNSDTSRKSSLDSLFEGQIIGHSITISNGDLNDMNSNFQINPEQISKYSQVQKTNLEIFGPEQGSQLYNMNSFQNLGNSNTTLTGSFDDSNFSMDQIMGNGNSLAQYNSTNTHDGVLSHTFFG</sequence>
<dbReference type="EMBL" id="JNVN01002969">
    <property type="protein sequence ID" value="KHJ31348.1"/>
    <property type="molecule type" value="Genomic_DNA"/>
</dbReference>
<protein>
    <submittedName>
        <fullName evidence="1">Uncharacterized protein</fullName>
    </submittedName>
</protein>
<keyword evidence="2" id="KW-1185">Reference proteome</keyword>